<dbReference type="Pfam" id="PF19501">
    <property type="entry name" value="PcRGLX_1st"/>
    <property type="match status" value="1"/>
</dbReference>
<dbReference type="Proteomes" id="UP000485562">
    <property type="component" value="Unassembled WGS sequence"/>
</dbReference>
<dbReference type="GO" id="GO:0005975">
    <property type="term" value="P:carbohydrate metabolic process"/>
    <property type="evidence" value="ECO:0007669"/>
    <property type="project" value="InterPro"/>
</dbReference>
<protein>
    <submittedName>
        <fullName evidence="3">Uncharacterized protein</fullName>
    </submittedName>
</protein>
<name>A0A1V6CA73_UNCT6</name>
<dbReference type="InterPro" id="IPR045793">
    <property type="entry name" value="PcRGLX/YetA-like"/>
</dbReference>
<comment type="caution">
    <text evidence="3">The sequence shown here is derived from an EMBL/GenBank/DDBJ whole genome shotgun (WGS) entry which is preliminary data.</text>
</comment>
<accession>A0A1V6CA73</accession>
<evidence type="ECO:0000259" key="1">
    <source>
        <dbReference type="Pfam" id="PF19501"/>
    </source>
</evidence>
<gene>
    <name evidence="3" type="ORF">BWX89_00782</name>
</gene>
<dbReference type="InterPro" id="IPR048329">
    <property type="entry name" value="PcRGLX_1st"/>
</dbReference>
<dbReference type="InterPro" id="IPR048330">
    <property type="entry name" value="PcRGLX/YetA_2nd"/>
</dbReference>
<dbReference type="PANTHER" id="PTHR40081">
    <property type="entry name" value="CONCANAVALIN A-LIKE LECTIN/GLUCANASE"/>
    <property type="match status" value="1"/>
</dbReference>
<proteinExistence type="predicted"/>
<feature type="domain" description="PcRGLX/YetA-like central beta-sandwich" evidence="2">
    <location>
        <begin position="103"/>
        <end position="213"/>
    </location>
</feature>
<dbReference type="PANTHER" id="PTHR40081:SF1">
    <property type="entry name" value="TAT PATHWAY SIGNAL SEQUENCE DOMAIN PROTEIN"/>
    <property type="match status" value="1"/>
</dbReference>
<dbReference type="AlphaFoldDB" id="A0A1V6CA73"/>
<feature type="domain" description="PcRGLX/YetA-like N-terminal RIFT barrel" evidence="1">
    <location>
        <begin position="17"/>
        <end position="67"/>
    </location>
</feature>
<reference evidence="3" key="1">
    <citation type="submission" date="2017-02" db="EMBL/GenBank/DDBJ databases">
        <title>Delving into the versatile metabolic prowess of the omnipresent phylum Bacteroidetes.</title>
        <authorList>
            <person name="Nobu M.K."/>
            <person name="Mei R."/>
            <person name="Narihiro T."/>
            <person name="Kuroda K."/>
            <person name="Liu W.-T."/>
        </authorList>
    </citation>
    <scope>NUCLEOTIDE SEQUENCE</scope>
    <source>
        <strain evidence="3">ADurb.Bin131</strain>
    </source>
</reference>
<evidence type="ECO:0000313" key="3">
    <source>
        <dbReference type="EMBL" id="OQB73785.1"/>
    </source>
</evidence>
<organism evidence="3">
    <name type="scientific">candidate division TA06 bacterium ADurb.Bin131</name>
    <dbReference type="NCBI Taxonomy" id="1852827"/>
    <lineage>
        <taxon>Bacteria</taxon>
        <taxon>Bacteria division TA06</taxon>
    </lineage>
</organism>
<dbReference type="Pfam" id="PF21345">
    <property type="entry name" value="PcRGLX_2nd"/>
    <property type="match status" value="1"/>
</dbReference>
<dbReference type="EMBL" id="MWDQ01000065">
    <property type="protein sequence ID" value="OQB73785.1"/>
    <property type="molecule type" value="Genomic_DNA"/>
</dbReference>
<dbReference type="InterPro" id="IPR008928">
    <property type="entry name" value="6-hairpin_glycosidase_sf"/>
</dbReference>
<evidence type="ECO:0000259" key="2">
    <source>
        <dbReference type="Pfam" id="PF21345"/>
    </source>
</evidence>
<dbReference type="SUPFAM" id="SSF48208">
    <property type="entry name" value="Six-hairpin glycosidases"/>
    <property type="match status" value="1"/>
</dbReference>
<sequence length="762" mass="88806">MQQNIFLKNRIHRKLKNQPITYGVCWAKGVLFDEGNIGIFDENNIQIPAGITLLNKWEDDSIQWTLLDFNIDIDESANRTLLVKTDVSSHPVLQNPISIEKIKDDTVIVENGLIRVVFSSKKGVIVKEWTKNKRDIIEPNGFDVHFKDLKGKKFSAKKGTHTISIEHQNPLRSVIRIDGKHEADDKTEMLDYFLRFEIFADRDDVKITYSFRNREKPTPGIKVKSFYIECKTALDNKTKKCFAAKNLTRYYKSGFLRIDEDLCIIASDTADLKNYQASHKKGQSSLVFVKDEEVLHDPVEEKPWFMRNVKFRMTVGHRLVFPYICLAGDDICILSSFYQMNTLHPKEIKTKKNTLFFGIWPDWADTLSITQGSGRSHTIFIAPLKPDISDMEIQDKYLNWEVPMMPGWPAQNPVEISCDIEHVRKSKVFAIDMLPEYNMENRPLFEKKILDSWIGISYGSLGWTEEVIPMLPIGFWDYGDNGANNEEMFGVVYFQNHLRSGNWTCAENGIAIARHILEVDFVDFSVDSLQNGGMVAHCLNHNDGSVYPSHMWFTELLFAYVLTGDNEFKRAAMRICENLLQFIEKHFWIISSDHRESGQPMINLTWCYEFNRDNRYLKACEKIIKENLMEQAKKYGRMLVPKPHSMPLKLVRYGDYATWEGMFWYWKITHDEEVRKFMLSQLEWRLTPEFMTPFAYHRVSDLNPVAYAYYMTGDVSWLNRVAKFLKASFRCARWPIGWIHSMYALKIAFDLGTIHDDDIIPQ</sequence>